<evidence type="ECO:0000313" key="2">
    <source>
        <dbReference type="Proteomes" id="UP001066276"/>
    </source>
</evidence>
<name>A0AAV7QPC2_PLEWA</name>
<evidence type="ECO:0000313" key="1">
    <source>
        <dbReference type="EMBL" id="KAJ1140180.1"/>
    </source>
</evidence>
<gene>
    <name evidence="1" type="ORF">NDU88_006538</name>
</gene>
<dbReference type="EMBL" id="JANPWB010000010">
    <property type="protein sequence ID" value="KAJ1140180.1"/>
    <property type="molecule type" value="Genomic_DNA"/>
</dbReference>
<sequence length="71" mass="8273">MQGRPLMCQFTADALRLRIQQPAWARSRQRRLDKTDCEVSTLFLVASLLDPCAGIYTKTRGLRRRELHNLE</sequence>
<proteinExistence type="predicted"/>
<accession>A0AAV7QPC2</accession>
<dbReference type="Proteomes" id="UP001066276">
    <property type="component" value="Chromosome 6"/>
</dbReference>
<organism evidence="1 2">
    <name type="scientific">Pleurodeles waltl</name>
    <name type="common">Iberian ribbed newt</name>
    <dbReference type="NCBI Taxonomy" id="8319"/>
    <lineage>
        <taxon>Eukaryota</taxon>
        <taxon>Metazoa</taxon>
        <taxon>Chordata</taxon>
        <taxon>Craniata</taxon>
        <taxon>Vertebrata</taxon>
        <taxon>Euteleostomi</taxon>
        <taxon>Amphibia</taxon>
        <taxon>Batrachia</taxon>
        <taxon>Caudata</taxon>
        <taxon>Salamandroidea</taxon>
        <taxon>Salamandridae</taxon>
        <taxon>Pleurodelinae</taxon>
        <taxon>Pleurodeles</taxon>
    </lineage>
</organism>
<dbReference type="AlphaFoldDB" id="A0AAV7QPC2"/>
<reference evidence="1" key="1">
    <citation type="journal article" date="2022" name="bioRxiv">
        <title>Sequencing and chromosome-scale assembly of the giantPleurodeles waltlgenome.</title>
        <authorList>
            <person name="Brown T."/>
            <person name="Elewa A."/>
            <person name="Iarovenko S."/>
            <person name="Subramanian E."/>
            <person name="Araus A.J."/>
            <person name="Petzold A."/>
            <person name="Susuki M."/>
            <person name="Suzuki K.-i.T."/>
            <person name="Hayashi T."/>
            <person name="Toyoda A."/>
            <person name="Oliveira C."/>
            <person name="Osipova E."/>
            <person name="Leigh N.D."/>
            <person name="Simon A."/>
            <person name="Yun M.H."/>
        </authorList>
    </citation>
    <scope>NUCLEOTIDE SEQUENCE</scope>
    <source>
        <strain evidence="1">20211129_DDA</strain>
        <tissue evidence="1">Liver</tissue>
    </source>
</reference>
<comment type="caution">
    <text evidence="1">The sequence shown here is derived from an EMBL/GenBank/DDBJ whole genome shotgun (WGS) entry which is preliminary data.</text>
</comment>
<protein>
    <submittedName>
        <fullName evidence="1">Uncharacterized protein</fullName>
    </submittedName>
</protein>
<keyword evidence="2" id="KW-1185">Reference proteome</keyword>